<evidence type="ECO:0000313" key="2">
    <source>
        <dbReference type="Proteomes" id="UP000674938"/>
    </source>
</evidence>
<keyword evidence="2" id="KW-1185">Reference proteome</keyword>
<reference evidence="1" key="1">
    <citation type="submission" date="2020-12" db="EMBL/GenBank/DDBJ databases">
        <title>Vagococcus allomyrinae sp. nov. and Enterococcus lavae sp. nov., isolated from the larvae of Allomyrina dichotoma.</title>
        <authorList>
            <person name="Lee S.D."/>
        </authorList>
    </citation>
    <scope>NUCLEOTIDE SEQUENCE</scope>
    <source>
        <strain evidence="1">BWB3-3</strain>
    </source>
</reference>
<dbReference type="Proteomes" id="UP000674938">
    <property type="component" value="Unassembled WGS sequence"/>
</dbReference>
<dbReference type="EMBL" id="JAEEGA010000007">
    <property type="protein sequence ID" value="MBP1041785.1"/>
    <property type="molecule type" value="Genomic_DNA"/>
</dbReference>
<evidence type="ECO:0000313" key="1">
    <source>
        <dbReference type="EMBL" id="MBP1041785.1"/>
    </source>
</evidence>
<protein>
    <recommendedName>
        <fullName evidence="3">Alcohol acetyltransferase</fullName>
    </recommendedName>
</protein>
<proteinExistence type="predicted"/>
<comment type="caution">
    <text evidence="1">The sequence shown here is derived from an EMBL/GenBank/DDBJ whole genome shotgun (WGS) entry which is preliminary data.</text>
</comment>
<name>A0A940PBN0_9ENTE</name>
<evidence type="ECO:0008006" key="3">
    <source>
        <dbReference type="Google" id="ProtNLM"/>
    </source>
</evidence>
<dbReference type="AlphaFoldDB" id="A0A940PBN0"/>
<sequence>MYKWYRLDNAAKVFPSVTGNKNSSVFRFAAILFEEVNPIALQQAVDIVMPRYPMFSVRLRKGIFWNYLDANKHSLVIQQETNPPCGQIDSARDGGYMLRVLYSGHRLSLEMFHALTDGSGAIEFFKSLLFYYFKCSGHDFPHEGKVKLGEEASPQEEVEDSFSKHYTPIYSESTRNPRSFHIRGVSYNDGDNSLIHGVVNSQAINQVAKKYGGSITSYLASLLIYSIYQTRSHQRDATKPIVIAVPVNLRNSFHSNTLRNFFNVINVGAYMDGEMTMEKLVPLIQEMLIQKTNKTYLQSSINNNVNFERNVASKFVPLFVKNYFVRLGFDHLSESKKTITLTNLGRVDLPSGMYQYIKHMEIAAYPTQKSPIACGLISCNDRLTITFIKNIVETDILQYFYSHLATIEGLDVEVYSNQLAHTYET</sequence>
<accession>A0A940PBN0</accession>
<gene>
    <name evidence="1" type="ORF">I6N95_12270</name>
</gene>
<organism evidence="1 2">
    <name type="scientific">Vagococcus allomyrinae</name>
    <dbReference type="NCBI Taxonomy" id="2794353"/>
    <lineage>
        <taxon>Bacteria</taxon>
        <taxon>Bacillati</taxon>
        <taxon>Bacillota</taxon>
        <taxon>Bacilli</taxon>
        <taxon>Lactobacillales</taxon>
        <taxon>Enterococcaceae</taxon>
        <taxon>Vagococcus</taxon>
    </lineage>
</organism>
<dbReference type="RefSeq" id="WP_209528287.1">
    <property type="nucleotide sequence ID" value="NZ_JAEEGA010000007.1"/>
</dbReference>